<proteinExistence type="predicted"/>
<evidence type="ECO:0000256" key="1">
    <source>
        <dbReference type="SAM" id="MobiDB-lite"/>
    </source>
</evidence>
<feature type="domain" description="Tf2-1-like SH3-like" evidence="2">
    <location>
        <begin position="1"/>
        <end position="59"/>
    </location>
</feature>
<evidence type="ECO:0000259" key="2">
    <source>
        <dbReference type="Pfam" id="PF24626"/>
    </source>
</evidence>
<gene>
    <name evidence="3" type="ORF">O181_063219</name>
</gene>
<protein>
    <recommendedName>
        <fullName evidence="2">Tf2-1-like SH3-like domain-containing protein</fullName>
    </recommendedName>
</protein>
<comment type="caution">
    <text evidence="3">The sequence shown here is derived from an EMBL/GenBank/DDBJ whole genome shotgun (WGS) entry which is preliminary data.</text>
</comment>
<evidence type="ECO:0000313" key="3">
    <source>
        <dbReference type="EMBL" id="MBW0523504.1"/>
    </source>
</evidence>
<dbReference type="InterPro" id="IPR056924">
    <property type="entry name" value="SH3_Tf2-1"/>
</dbReference>
<dbReference type="Pfam" id="PF24626">
    <property type="entry name" value="SH3_Tf2-1"/>
    <property type="match status" value="1"/>
</dbReference>
<organism evidence="3 4">
    <name type="scientific">Austropuccinia psidii MF-1</name>
    <dbReference type="NCBI Taxonomy" id="1389203"/>
    <lineage>
        <taxon>Eukaryota</taxon>
        <taxon>Fungi</taxon>
        <taxon>Dikarya</taxon>
        <taxon>Basidiomycota</taxon>
        <taxon>Pucciniomycotina</taxon>
        <taxon>Pucciniomycetes</taxon>
        <taxon>Pucciniales</taxon>
        <taxon>Sphaerophragmiaceae</taxon>
        <taxon>Austropuccinia</taxon>
    </lineage>
</organism>
<dbReference type="AlphaFoldDB" id="A0A9Q3EM01"/>
<sequence>MVWLSSKNIKSTRTIKKLSKIWLGPFPIFNKVRTHSYHHKLPSQWNSIHPVFHISLIDPVKTSEIPNWHQEPPAPIGSEEEEGWEVSQVLDSKIKRG</sequence>
<reference evidence="3" key="1">
    <citation type="submission" date="2021-03" db="EMBL/GenBank/DDBJ databases">
        <title>Draft genome sequence of rust myrtle Austropuccinia psidii MF-1, a brazilian biotype.</title>
        <authorList>
            <person name="Quecine M.C."/>
            <person name="Pachon D.M.R."/>
            <person name="Bonatelli M.L."/>
            <person name="Correr F.H."/>
            <person name="Franceschini L.M."/>
            <person name="Leite T.F."/>
            <person name="Margarido G.R.A."/>
            <person name="Almeida C.A."/>
            <person name="Ferrarezi J.A."/>
            <person name="Labate C.A."/>
        </authorList>
    </citation>
    <scope>NUCLEOTIDE SEQUENCE</scope>
    <source>
        <strain evidence="3">MF-1</strain>
    </source>
</reference>
<accession>A0A9Q3EM01</accession>
<keyword evidence="4" id="KW-1185">Reference proteome</keyword>
<dbReference type="Proteomes" id="UP000765509">
    <property type="component" value="Unassembled WGS sequence"/>
</dbReference>
<feature type="region of interest" description="Disordered" evidence="1">
    <location>
        <begin position="67"/>
        <end position="97"/>
    </location>
</feature>
<name>A0A9Q3EM01_9BASI</name>
<evidence type="ECO:0000313" key="4">
    <source>
        <dbReference type="Proteomes" id="UP000765509"/>
    </source>
</evidence>
<dbReference type="EMBL" id="AVOT02030335">
    <property type="protein sequence ID" value="MBW0523504.1"/>
    <property type="molecule type" value="Genomic_DNA"/>
</dbReference>